<reference evidence="1 2" key="1">
    <citation type="submission" date="2017-09" db="EMBL/GenBank/DDBJ databases">
        <title>Depth-based differentiation of microbial function through sediment-hosted aquifers and enrichment of novel symbionts in the deep terrestrial subsurface.</title>
        <authorList>
            <person name="Probst A.J."/>
            <person name="Ladd B."/>
            <person name="Jarett J.K."/>
            <person name="Geller-Mcgrath D.E."/>
            <person name="Sieber C.M."/>
            <person name="Emerson J.B."/>
            <person name="Anantharaman K."/>
            <person name="Thomas B.C."/>
            <person name="Malmstrom R."/>
            <person name="Stieglmeier M."/>
            <person name="Klingl A."/>
            <person name="Woyke T."/>
            <person name="Ryan C.M."/>
            <person name="Banfield J.F."/>
        </authorList>
    </citation>
    <scope>NUCLEOTIDE SEQUENCE [LARGE SCALE GENOMIC DNA]</scope>
    <source>
        <strain evidence="1">CG11_big_fil_rev_8_21_14_0_20_37_16</strain>
    </source>
</reference>
<feature type="non-terminal residue" evidence="1">
    <location>
        <position position="1"/>
    </location>
</feature>
<dbReference type="EMBL" id="PCVK01000081">
    <property type="protein sequence ID" value="PIQ71538.1"/>
    <property type="molecule type" value="Genomic_DNA"/>
</dbReference>
<accession>A0A2H0KJV9</accession>
<dbReference type="Proteomes" id="UP000229497">
    <property type="component" value="Unassembled WGS sequence"/>
</dbReference>
<protein>
    <submittedName>
        <fullName evidence="1">Uncharacterized protein</fullName>
    </submittedName>
</protein>
<evidence type="ECO:0000313" key="2">
    <source>
        <dbReference type="Proteomes" id="UP000229497"/>
    </source>
</evidence>
<name>A0A2H0KJV9_9BACT</name>
<sequence length="220" mass="25612">IQIPAYVHKEYIAYHDKIDCEKYDCKKVIEQSKKSLNDKNEDEVIKMKLLFLLGHFATKECFDILMAYISNPQSNQKEWALLALKDLQLHIENEVYEGDKDMIMSPMGGKGNMARYFVVIGSKQNKELSPAAKKIITKDLFATTTNKYSQVEEIEFGTNYVLFTILISFDIASQTVIDSFLDKISKEKDILKYHFFIVNTHKITKKEIKEYLQMDEVKKL</sequence>
<organism evidence="1 2">
    <name type="scientific">Candidatus Roizmanbacteria bacterium CG11_big_fil_rev_8_21_14_0_20_37_16</name>
    <dbReference type="NCBI Taxonomy" id="1974857"/>
    <lineage>
        <taxon>Bacteria</taxon>
        <taxon>Candidatus Roizmaniibacteriota</taxon>
    </lineage>
</organism>
<evidence type="ECO:0000313" key="1">
    <source>
        <dbReference type="EMBL" id="PIQ71538.1"/>
    </source>
</evidence>
<comment type="caution">
    <text evidence="1">The sequence shown here is derived from an EMBL/GenBank/DDBJ whole genome shotgun (WGS) entry which is preliminary data.</text>
</comment>
<proteinExistence type="predicted"/>
<gene>
    <name evidence="1" type="ORF">COV87_02805</name>
</gene>
<dbReference type="AlphaFoldDB" id="A0A2H0KJV9"/>